<organism evidence="6">
    <name type="scientific">freshwater metagenome</name>
    <dbReference type="NCBI Taxonomy" id="449393"/>
    <lineage>
        <taxon>unclassified sequences</taxon>
        <taxon>metagenomes</taxon>
        <taxon>ecological metagenomes</taxon>
    </lineage>
</organism>
<feature type="region of interest" description="Disordered" evidence="4">
    <location>
        <begin position="190"/>
        <end position="210"/>
    </location>
</feature>
<dbReference type="PANTHER" id="PTHR30146:SF138">
    <property type="entry name" value="TRANSCRIPTIONAL REGULATORY PROTEIN"/>
    <property type="match status" value="1"/>
</dbReference>
<evidence type="ECO:0000313" key="6">
    <source>
        <dbReference type="EMBL" id="CAB4754235.1"/>
    </source>
</evidence>
<evidence type="ECO:0000256" key="2">
    <source>
        <dbReference type="ARBA" id="ARBA00023125"/>
    </source>
</evidence>
<dbReference type="Pfam" id="PF00356">
    <property type="entry name" value="LacI"/>
    <property type="match status" value="1"/>
</dbReference>
<dbReference type="GO" id="GO:0000976">
    <property type="term" value="F:transcription cis-regulatory region binding"/>
    <property type="evidence" value="ECO:0007669"/>
    <property type="project" value="TreeGrafter"/>
</dbReference>
<dbReference type="EMBL" id="CAEZYQ010000017">
    <property type="protein sequence ID" value="CAB4754235.1"/>
    <property type="molecule type" value="Genomic_DNA"/>
</dbReference>
<evidence type="ECO:0000256" key="1">
    <source>
        <dbReference type="ARBA" id="ARBA00023015"/>
    </source>
</evidence>
<keyword evidence="1" id="KW-0805">Transcription regulation</keyword>
<protein>
    <submittedName>
        <fullName evidence="6">Unannotated protein</fullName>
    </submittedName>
</protein>
<keyword evidence="2" id="KW-0238">DNA-binding</keyword>
<accession>A0A6J6U4F1</accession>
<evidence type="ECO:0000259" key="5">
    <source>
        <dbReference type="PROSITE" id="PS50932"/>
    </source>
</evidence>
<dbReference type="SUPFAM" id="SSF53822">
    <property type="entry name" value="Periplasmic binding protein-like I"/>
    <property type="match status" value="1"/>
</dbReference>
<dbReference type="Gene3D" id="3.40.50.2300">
    <property type="match status" value="2"/>
</dbReference>
<dbReference type="SMART" id="SM00354">
    <property type="entry name" value="HTH_LACI"/>
    <property type="match status" value="1"/>
</dbReference>
<dbReference type="Pfam" id="PF13377">
    <property type="entry name" value="Peripla_BP_3"/>
    <property type="match status" value="1"/>
</dbReference>
<dbReference type="InterPro" id="IPR010982">
    <property type="entry name" value="Lambda_DNA-bd_dom_sf"/>
</dbReference>
<dbReference type="PROSITE" id="PS50932">
    <property type="entry name" value="HTH_LACI_2"/>
    <property type="match status" value="1"/>
</dbReference>
<gene>
    <name evidence="6" type="ORF">UFOPK2761_02186</name>
</gene>
<dbReference type="PANTHER" id="PTHR30146">
    <property type="entry name" value="LACI-RELATED TRANSCRIPTIONAL REPRESSOR"/>
    <property type="match status" value="1"/>
</dbReference>
<evidence type="ECO:0000256" key="4">
    <source>
        <dbReference type="SAM" id="MobiDB-lite"/>
    </source>
</evidence>
<sequence>MPKVTLQSIADEVGVSRMTVSNAFSRPEKLSADLRARILAVADELGYVGPDPAARALARGRTGTVGLLLTGRMSEQAADPVATEFLVAVADALSDHGLALTLITAGVAGETVPARDVPMDGALVYVCEPDSTDLAWLRRRGLPLVTVDQEALPGAPAINVDDRTGARAAAQHVVDLGHRRVGLLNLHPVTEEAPEATPPDAPWNPPAAERDRGWRSALGAAGIAPLEELAAFRPVEAAYDAARRLLDRPAAERPTALLCFSDGYAAQAMRAAESLGLKVPEDVSVVGFDDSSIATAVHPALTTVSQPVTEKGRLAVAALLDAMRGDPDGAAHDPVRTVLPTSLVVRGSTAPPPA</sequence>
<dbReference type="InterPro" id="IPR000843">
    <property type="entry name" value="HTH_LacI"/>
</dbReference>
<dbReference type="SUPFAM" id="SSF47413">
    <property type="entry name" value="lambda repressor-like DNA-binding domains"/>
    <property type="match status" value="1"/>
</dbReference>
<dbReference type="Gene3D" id="1.10.260.40">
    <property type="entry name" value="lambda repressor-like DNA-binding domains"/>
    <property type="match status" value="1"/>
</dbReference>
<reference evidence="6" key="1">
    <citation type="submission" date="2020-05" db="EMBL/GenBank/DDBJ databases">
        <authorList>
            <person name="Chiriac C."/>
            <person name="Salcher M."/>
            <person name="Ghai R."/>
            <person name="Kavagutti S V."/>
        </authorList>
    </citation>
    <scope>NUCLEOTIDE SEQUENCE</scope>
</reference>
<dbReference type="InterPro" id="IPR028082">
    <property type="entry name" value="Peripla_BP_I"/>
</dbReference>
<name>A0A6J6U4F1_9ZZZZ</name>
<dbReference type="GO" id="GO:0003700">
    <property type="term" value="F:DNA-binding transcription factor activity"/>
    <property type="evidence" value="ECO:0007669"/>
    <property type="project" value="TreeGrafter"/>
</dbReference>
<dbReference type="InterPro" id="IPR046335">
    <property type="entry name" value="LacI/GalR-like_sensor"/>
</dbReference>
<feature type="domain" description="HTH lacI-type" evidence="5">
    <location>
        <begin position="4"/>
        <end position="59"/>
    </location>
</feature>
<dbReference type="CDD" id="cd01392">
    <property type="entry name" value="HTH_LacI"/>
    <property type="match status" value="1"/>
</dbReference>
<dbReference type="CDD" id="cd06279">
    <property type="entry name" value="PBP1_LacI-like"/>
    <property type="match status" value="1"/>
</dbReference>
<feature type="compositionally biased region" description="Pro residues" evidence="4">
    <location>
        <begin position="196"/>
        <end position="205"/>
    </location>
</feature>
<keyword evidence="3" id="KW-0804">Transcription</keyword>
<dbReference type="AlphaFoldDB" id="A0A6J6U4F1"/>
<evidence type="ECO:0000256" key="3">
    <source>
        <dbReference type="ARBA" id="ARBA00023163"/>
    </source>
</evidence>
<proteinExistence type="predicted"/>